<protein>
    <submittedName>
        <fullName evidence="2">Stage III sporulation protein AF</fullName>
    </submittedName>
</protein>
<keyword evidence="3" id="KW-1185">Reference proteome</keyword>
<dbReference type="AlphaFoldDB" id="A0A3G1KNJ7"/>
<dbReference type="EMBL" id="CP017634">
    <property type="protein sequence ID" value="ATW24027.1"/>
    <property type="molecule type" value="Genomic_DNA"/>
</dbReference>
<evidence type="ECO:0000256" key="1">
    <source>
        <dbReference type="SAM" id="Phobius"/>
    </source>
</evidence>
<name>A0A3G1KNJ7_FORW1</name>
<proteinExistence type="predicted"/>
<evidence type="ECO:0000313" key="2">
    <source>
        <dbReference type="EMBL" id="ATW24027.1"/>
    </source>
</evidence>
<accession>A0A3G1KNJ7</accession>
<feature type="transmembrane region" description="Helical" evidence="1">
    <location>
        <begin position="12"/>
        <end position="28"/>
    </location>
</feature>
<sequence length="214" mass="23902">MLNTIRDLVRDVTIIVIIAGFLEMLLPSGEIKKFVKAVMGLFILVSILNPLLSLFDKNVACEVLAWQNPAPNTELTSILHQGEEISRHMNDKAVDLYTKNLAKQIEMIVKLVKGVTWVQAMVEMEKTGNPDYGKISKVVLEVGTGSKNGAETDLEKVEPIDINISGEKRTAPESPDHEQMKVQIKEALKSFYSLNEEQIQITMMSQSEEETDGE</sequence>
<gene>
    <name evidence="2" type="ORF">DCMF_03785</name>
</gene>
<keyword evidence="1" id="KW-0812">Transmembrane</keyword>
<organism evidence="2 3">
    <name type="scientific">Formimonas warabiya</name>
    <dbReference type="NCBI Taxonomy" id="1761012"/>
    <lineage>
        <taxon>Bacteria</taxon>
        <taxon>Bacillati</taxon>
        <taxon>Bacillota</taxon>
        <taxon>Clostridia</taxon>
        <taxon>Eubacteriales</taxon>
        <taxon>Peptococcaceae</taxon>
        <taxon>Candidatus Formimonas</taxon>
    </lineage>
</organism>
<dbReference type="KEGG" id="fwa:DCMF_03785"/>
<dbReference type="Pfam" id="PF09581">
    <property type="entry name" value="Spore_III_AF"/>
    <property type="match status" value="1"/>
</dbReference>
<dbReference type="RefSeq" id="WP_148133200.1">
    <property type="nucleotide sequence ID" value="NZ_CP017634.1"/>
</dbReference>
<dbReference type="NCBIfam" id="TIGR02896">
    <property type="entry name" value="spore_III_AF"/>
    <property type="match status" value="1"/>
</dbReference>
<dbReference type="OrthoDB" id="1681124at2"/>
<reference evidence="2 3" key="1">
    <citation type="submission" date="2016-10" db="EMBL/GenBank/DDBJ databases">
        <title>Complete Genome Sequence of Peptococcaceae strain DCMF.</title>
        <authorList>
            <person name="Edwards R.J."/>
            <person name="Holland S.I."/>
            <person name="Deshpande N.P."/>
            <person name="Wong Y.K."/>
            <person name="Ertan H."/>
            <person name="Manefield M."/>
            <person name="Russell T.L."/>
            <person name="Lee M.J."/>
        </authorList>
    </citation>
    <scope>NUCLEOTIDE SEQUENCE [LARGE SCALE GENOMIC DNA]</scope>
    <source>
        <strain evidence="2 3">DCMF</strain>
    </source>
</reference>
<evidence type="ECO:0000313" key="3">
    <source>
        <dbReference type="Proteomes" id="UP000323521"/>
    </source>
</evidence>
<keyword evidence="1" id="KW-1133">Transmembrane helix</keyword>
<keyword evidence="1" id="KW-0472">Membrane</keyword>
<dbReference type="InterPro" id="IPR014245">
    <property type="entry name" value="Spore_III_AF"/>
</dbReference>
<dbReference type="Proteomes" id="UP000323521">
    <property type="component" value="Chromosome"/>
</dbReference>